<name>A0A2S6BS43_9PEZI</name>
<proteinExistence type="inferred from homology"/>
<comment type="caution">
    <text evidence="4">The sequence shown here is derived from an EMBL/GenBank/DDBJ whole genome shotgun (WGS) entry which is preliminary data.</text>
</comment>
<dbReference type="EMBL" id="PNEN01001789">
    <property type="protein sequence ID" value="PPJ50279.1"/>
    <property type="molecule type" value="Genomic_DNA"/>
</dbReference>
<reference evidence="5" key="1">
    <citation type="journal article" date="2017" name="bioRxiv">
        <title>Conservation of a gene cluster reveals novel cercosporin biosynthetic mechanisms and extends production to the genus Colletotrichum.</title>
        <authorList>
            <person name="de Jonge R."/>
            <person name="Ebert M.K."/>
            <person name="Huitt-Roehl C.R."/>
            <person name="Pal P."/>
            <person name="Suttle J.C."/>
            <person name="Spanner R.E."/>
            <person name="Neubauer J.D."/>
            <person name="Jurick W.M.II."/>
            <person name="Stott K.A."/>
            <person name="Secor G.A."/>
            <person name="Thomma B.P.H.J."/>
            <person name="Van de Peer Y."/>
            <person name="Townsend C.A."/>
            <person name="Bolton M.D."/>
        </authorList>
    </citation>
    <scope>NUCLEOTIDE SEQUENCE [LARGE SCALE GENOMIC DNA]</scope>
    <source>
        <strain evidence="5">CBS538.71</strain>
    </source>
</reference>
<dbReference type="Pfam" id="PF13561">
    <property type="entry name" value="adh_short_C2"/>
    <property type="match status" value="1"/>
</dbReference>
<dbReference type="PANTHER" id="PTHR43180:SF86">
    <property type="entry name" value="DEHYDROGENASE, PUTATIVE (AFU_ORTHOLOGUE AFUA_3G00290)-RELATED"/>
    <property type="match status" value="1"/>
</dbReference>
<keyword evidence="3" id="KW-0560">Oxidoreductase</keyword>
<dbReference type="PRINTS" id="PR00081">
    <property type="entry name" value="GDHRDH"/>
</dbReference>
<keyword evidence="5" id="KW-1185">Reference proteome</keyword>
<dbReference type="InterPro" id="IPR002347">
    <property type="entry name" value="SDR_fam"/>
</dbReference>
<evidence type="ECO:0000256" key="3">
    <source>
        <dbReference type="ARBA" id="ARBA00023002"/>
    </source>
</evidence>
<evidence type="ECO:0000313" key="4">
    <source>
        <dbReference type="EMBL" id="PPJ50279.1"/>
    </source>
</evidence>
<dbReference type="Gene3D" id="3.40.50.720">
    <property type="entry name" value="NAD(P)-binding Rossmann-like Domain"/>
    <property type="match status" value="1"/>
</dbReference>
<accession>A0A2S6BS43</accession>
<dbReference type="PANTHER" id="PTHR43180">
    <property type="entry name" value="3-OXOACYL-(ACYL-CARRIER-PROTEIN) REDUCTASE (AFU_ORTHOLOGUE AFUA_6G11210)"/>
    <property type="match status" value="1"/>
</dbReference>
<evidence type="ECO:0000313" key="5">
    <source>
        <dbReference type="Proteomes" id="UP000237631"/>
    </source>
</evidence>
<protein>
    <submittedName>
        <fullName evidence="4">Uncharacterized protein</fullName>
    </submittedName>
</protein>
<dbReference type="InterPro" id="IPR036291">
    <property type="entry name" value="NAD(P)-bd_dom_sf"/>
</dbReference>
<comment type="similarity">
    <text evidence="1">Belongs to the short-chain dehydrogenases/reductases (SDR) family.</text>
</comment>
<dbReference type="SUPFAM" id="SSF51735">
    <property type="entry name" value="NAD(P)-binding Rossmann-fold domains"/>
    <property type="match status" value="1"/>
</dbReference>
<dbReference type="PROSITE" id="PS00061">
    <property type="entry name" value="ADH_SHORT"/>
    <property type="match status" value="1"/>
</dbReference>
<gene>
    <name evidence="4" type="ORF">CBER1_04887</name>
</gene>
<dbReference type="Proteomes" id="UP000237631">
    <property type="component" value="Unassembled WGS sequence"/>
</dbReference>
<dbReference type="InterPro" id="IPR020904">
    <property type="entry name" value="Sc_DH/Rdtase_CS"/>
</dbReference>
<keyword evidence="2" id="KW-0521">NADP</keyword>
<sequence>MSAITLPTEFPALAGRTVIITGGASGIGEGYVRVARAHGVNVVFGDRDQVLGNKVAEAHGATFVPTDVTSYADQLKLFATAFEKYGRVDHAIANAGIYEPDSWFPETADLESVQKEPSSRVYDVNVRGVTRFSHIASVYLRQGVKSSTNNDKSLTIVASTAGIHVAHKTPLYGTSKAAINYLGRALSKTLPQTHGIRVNVICPSITRTPLGVATQMVKLFEDADIPVQSSEDVGNVIAAVNSDSSMNGKTLYVHGGRPYELRLDSPSVQTEVLGPEILGDMGKLAKARA</sequence>
<organism evidence="4 5">
    <name type="scientific">Cercospora berteroae</name>
    <dbReference type="NCBI Taxonomy" id="357750"/>
    <lineage>
        <taxon>Eukaryota</taxon>
        <taxon>Fungi</taxon>
        <taxon>Dikarya</taxon>
        <taxon>Ascomycota</taxon>
        <taxon>Pezizomycotina</taxon>
        <taxon>Dothideomycetes</taxon>
        <taxon>Dothideomycetidae</taxon>
        <taxon>Mycosphaerellales</taxon>
        <taxon>Mycosphaerellaceae</taxon>
        <taxon>Cercospora</taxon>
    </lineage>
</organism>
<dbReference type="STRING" id="357750.A0A2S6BS43"/>
<dbReference type="OrthoDB" id="37659at2759"/>
<evidence type="ECO:0000256" key="1">
    <source>
        <dbReference type="ARBA" id="ARBA00006484"/>
    </source>
</evidence>
<dbReference type="GO" id="GO:0016491">
    <property type="term" value="F:oxidoreductase activity"/>
    <property type="evidence" value="ECO:0007669"/>
    <property type="project" value="UniProtKB-KW"/>
</dbReference>
<dbReference type="AlphaFoldDB" id="A0A2S6BS43"/>
<evidence type="ECO:0000256" key="2">
    <source>
        <dbReference type="ARBA" id="ARBA00022857"/>
    </source>
</evidence>